<dbReference type="EMBL" id="MCGT01000004">
    <property type="protein sequence ID" value="ORX60545.1"/>
    <property type="molecule type" value="Genomic_DNA"/>
</dbReference>
<dbReference type="AlphaFoldDB" id="A0A1X2GSW2"/>
<dbReference type="STRING" id="101127.A0A1X2GSW2"/>
<dbReference type="SMART" id="SM00368">
    <property type="entry name" value="LRR_RI"/>
    <property type="match status" value="5"/>
</dbReference>
<reference evidence="3 4" key="1">
    <citation type="submission" date="2016-07" db="EMBL/GenBank/DDBJ databases">
        <title>Pervasive Adenine N6-methylation of Active Genes in Fungi.</title>
        <authorList>
            <consortium name="DOE Joint Genome Institute"/>
            <person name="Mondo S.J."/>
            <person name="Dannebaum R.O."/>
            <person name="Kuo R.C."/>
            <person name="Labutti K."/>
            <person name="Haridas S."/>
            <person name="Kuo A."/>
            <person name="Salamov A."/>
            <person name="Ahrendt S.R."/>
            <person name="Lipzen A."/>
            <person name="Sullivan W."/>
            <person name="Andreopoulos W.B."/>
            <person name="Clum A."/>
            <person name="Lindquist E."/>
            <person name="Daum C."/>
            <person name="Ramamoorthy G.K."/>
            <person name="Gryganskyi A."/>
            <person name="Culley D."/>
            <person name="Magnuson J.K."/>
            <person name="James T.Y."/>
            <person name="O'Malley M.A."/>
            <person name="Stajich J.E."/>
            <person name="Spatafora J.W."/>
            <person name="Visel A."/>
            <person name="Grigoriev I.V."/>
        </authorList>
    </citation>
    <scope>NUCLEOTIDE SEQUENCE [LARGE SCALE GENOMIC DNA]</scope>
    <source>
        <strain evidence="3 4">NRRL 3301</strain>
    </source>
</reference>
<dbReference type="Gene3D" id="3.80.10.10">
    <property type="entry name" value="Ribonuclease Inhibitor"/>
    <property type="match status" value="3"/>
</dbReference>
<keyword evidence="1" id="KW-0677">Repeat</keyword>
<evidence type="ECO:0000256" key="1">
    <source>
        <dbReference type="ARBA" id="ARBA00022737"/>
    </source>
</evidence>
<dbReference type="InterPro" id="IPR052201">
    <property type="entry name" value="LRR-containing_regulator"/>
</dbReference>
<evidence type="ECO:0000256" key="2">
    <source>
        <dbReference type="SAM" id="MobiDB-lite"/>
    </source>
</evidence>
<comment type="caution">
    <text evidence="3">The sequence shown here is derived from an EMBL/GenBank/DDBJ whole genome shotgun (WGS) entry which is preliminary data.</text>
</comment>
<dbReference type="SUPFAM" id="SSF52047">
    <property type="entry name" value="RNI-like"/>
    <property type="match status" value="1"/>
</dbReference>
<dbReference type="InterPro" id="IPR032675">
    <property type="entry name" value="LRR_dom_sf"/>
</dbReference>
<protein>
    <submittedName>
        <fullName evidence="3">RNI-like protein</fullName>
    </submittedName>
</protein>
<proteinExistence type="predicted"/>
<dbReference type="OrthoDB" id="333024at2759"/>
<dbReference type="PANTHER" id="PTHR24111:SF0">
    <property type="entry name" value="LEUCINE-RICH REPEAT-CONTAINING PROTEIN"/>
    <property type="match status" value="1"/>
</dbReference>
<evidence type="ECO:0000313" key="4">
    <source>
        <dbReference type="Proteomes" id="UP000242146"/>
    </source>
</evidence>
<organism evidence="3 4">
    <name type="scientific">Hesseltinella vesiculosa</name>
    <dbReference type="NCBI Taxonomy" id="101127"/>
    <lineage>
        <taxon>Eukaryota</taxon>
        <taxon>Fungi</taxon>
        <taxon>Fungi incertae sedis</taxon>
        <taxon>Mucoromycota</taxon>
        <taxon>Mucoromycotina</taxon>
        <taxon>Mucoromycetes</taxon>
        <taxon>Mucorales</taxon>
        <taxon>Cunninghamellaceae</taxon>
        <taxon>Hesseltinella</taxon>
    </lineage>
</organism>
<name>A0A1X2GSW2_9FUNG</name>
<keyword evidence="4" id="KW-1185">Reference proteome</keyword>
<dbReference type="PANTHER" id="PTHR24111">
    <property type="entry name" value="LEUCINE-RICH REPEAT-CONTAINING PROTEIN 34"/>
    <property type="match status" value="1"/>
</dbReference>
<feature type="compositionally biased region" description="Basic and acidic residues" evidence="2">
    <location>
        <begin position="261"/>
        <end position="272"/>
    </location>
</feature>
<evidence type="ECO:0000313" key="3">
    <source>
        <dbReference type="EMBL" id="ORX60545.1"/>
    </source>
</evidence>
<feature type="region of interest" description="Disordered" evidence="2">
    <location>
        <begin position="240"/>
        <end position="273"/>
    </location>
</feature>
<dbReference type="Proteomes" id="UP000242146">
    <property type="component" value="Unassembled WGS sequence"/>
</dbReference>
<gene>
    <name evidence="3" type="ORF">DM01DRAFT_1332690</name>
</gene>
<accession>A0A1X2GSW2</accession>
<sequence length="474" mass="51415">MAWGDNSDAVDRWIHQLNSNDPKLTSLHILSFRRLASQDLARIFKAITNNTTLKELYCSGHAIDHDTMDQLAEMLTLNDTLELLNVGNATLGEDLALFSMLCEALASNEGLKTLDLENKGLKADALDLLFNTLQKQTTLQHVFLTRNDFTHASSAAPALTAWLTTTACLQSLRLNMVDMDAIFAAALAQALHGNTAQQTTLRELDLSENPLMESAGQLASAVCTTFGSLRTLKMNHVCSPKEADDDVKLPPSAMDSPALERSLETNNEKKLEASSPFGNRLVHALSNLPTPSALTCLWLDQNGIESSALQGIHTLTCLEALHLRQNRLDDPAANHLSLVPSLKTIELGNNGLEATGLATLLQSSTLAHVGLFNNVIHGFGEDDQPALPAFDTSSVTSLDLGGNGLSVKDLTAIVHMLQNQGLPLLTLLELGGNAQDTEMDTWEALVNQLRQDRPALQVAWKRLAQEMDTAKPPI</sequence>